<evidence type="ECO:0000256" key="1">
    <source>
        <dbReference type="SAM" id="Coils"/>
    </source>
</evidence>
<protein>
    <submittedName>
        <fullName evidence="2">Uncharacterized protein</fullName>
    </submittedName>
</protein>
<dbReference type="KEGG" id="ips:CfP315_0354"/>
<accession>A0AA48I2N9</accession>
<dbReference type="AlphaFoldDB" id="A0AA48I2N9"/>
<sequence>MKELLAKKEEESGDYNSTREFLIKNDNIKILMDFFGATTQGSIFLAPLASNINLLSTFRQIISGMLRAGIKIDALSKENSNLRTENSYLRNEINELKQKERKLED</sequence>
<proteinExistence type="predicted"/>
<gene>
    <name evidence="2" type="ORF">CfP315_0354</name>
</gene>
<name>A0AA48I2N9_9FIRM</name>
<reference evidence="2" key="1">
    <citation type="journal article" date="2023" name="ISME J.">
        <title>Emergence of putative energy parasites within Clostridia revealed by genome analysis of a novel endosymbiotic clade.</title>
        <authorList>
            <person name="Takahashi K."/>
            <person name="Kuwahara H."/>
            <person name="Horikawa Y."/>
            <person name="Izawa K."/>
            <person name="Kato D."/>
            <person name="Inagaki T."/>
            <person name="Yuki M."/>
            <person name="Ohkuma M."/>
            <person name="Hongoh Y."/>
        </authorList>
    </citation>
    <scope>NUCLEOTIDE SEQUENCE</scope>
    <source>
        <strain evidence="2">CfP3-15</strain>
    </source>
</reference>
<keyword evidence="1" id="KW-0175">Coiled coil</keyword>
<organism evidence="2">
    <name type="scientific">Candidatus Improbicoccus pseudotrichonymphae</name>
    <dbReference type="NCBI Taxonomy" id="3033792"/>
    <lineage>
        <taxon>Bacteria</taxon>
        <taxon>Bacillati</taxon>
        <taxon>Bacillota</taxon>
        <taxon>Clostridia</taxon>
        <taxon>Candidatus Improbicoccus</taxon>
    </lineage>
</organism>
<dbReference type="EMBL" id="AP027924">
    <property type="protein sequence ID" value="BED91822.1"/>
    <property type="molecule type" value="Genomic_DNA"/>
</dbReference>
<evidence type="ECO:0000313" key="2">
    <source>
        <dbReference type="EMBL" id="BED91822.1"/>
    </source>
</evidence>
<feature type="coiled-coil region" evidence="1">
    <location>
        <begin position="72"/>
        <end position="99"/>
    </location>
</feature>
<dbReference type="Proteomes" id="UP001337580">
    <property type="component" value="Chromosome"/>
</dbReference>